<feature type="domain" description="CAAX prenyl protease 2/Lysostaphin resistance protein A-like" evidence="2">
    <location>
        <begin position="171"/>
        <end position="257"/>
    </location>
</feature>
<feature type="transmembrane region" description="Helical" evidence="1">
    <location>
        <begin position="204"/>
        <end position="233"/>
    </location>
</feature>
<dbReference type="GO" id="GO:0004175">
    <property type="term" value="F:endopeptidase activity"/>
    <property type="evidence" value="ECO:0007669"/>
    <property type="project" value="UniProtKB-ARBA"/>
</dbReference>
<dbReference type="GO" id="GO:0080120">
    <property type="term" value="P:CAAX-box protein maturation"/>
    <property type="evidence" value="ECO:0007669"/>
    <property type="project" value="UniProtKB-ARBA"/>
</dbReference>
<keyword evidence="4" id="KW-1185">Reference proteome</keyword>
<accession>B4SCD9</accession>
<name>B4SCD9_PELPB</name>
<keyword evidence="1" id="KW-1133">Transmembrane helix</keyword>
<evidence type="ECO:0000259" key="2">
    <source>
        <dbReference type="Pfam" id="PF02517"/>
    </source>
</evidence>
<dbReference type="STRING" id="324925.Ppha_0390"/>
<keyword evidence="1" id="KW-0472">Membrane</keyword>
<dbReference type="EMBL" id="CP001110">
    <property type="protein sequence ID" value="ACF42719.1"/>
    <property type="molecule type" value="Genomic_DNA"/>
</dbReference>
<feature type="transmembrane region" description="Helical" evidence="1">
    <location>
        <begin position="21"/>
        <end position="42"/>
    </location>
</feature>
<sequence>MQTFFSSDPFAARRPSFFANTLFLIVVMLLYPLAGVLLFSFVGSGREATFSLLPIERGMLPLIRLVQVVGQLLVLALPVLLLSAWHTGRKNPFSREGFAFLGIGKSVDFSVTALAVGGIFLLQPLLYTLIALQDLYLWTALGAAGREVVRQRDLMDSFIKELALVRTIPELFLVAFVLAFTPAVCEELLFRGYIQQNYTRSMSSGSAVLLTGCIFALFHLSAANLLPLVLLGWYIGYIYSLTGNLVIPFFVHFSNNLAALLLLVFFEGSRSAGITGSAALIFSPWWWLVVAGSLFLFVLVLWRLFADFSSRDGVVRAGVFH</sequence>
<feature type="transmembrane region" description="Helical" evidence="1">
    <location>
        <begin position="62"/>
        <end position="85"/>
    </location>
</feature>
<keyword evidence="1" id="KW-0812">Transmembrane</keyword>
<reference evidence="3 4" key="1">
    <citation type="submission" date="2008-06" db="EMBL/GenBank/DDBJ databases">
        <title>Complete sequence of Pelodictyon phaeoclathratiforme BU-1.</title>
        <authorList>
            <consortium name="US DOE Joint Genome Institute"/>
            <person name="Lucas S."/>
            <person name="Copeland A."/>
            <person name="Lapidus A."/>
            <person name="Glavina del Rio T."/>
            <person name="Dalin E."/>
            <person name="Tice H."/>
            <person name="Bruce D."/>
            <person name="Goodwin L."/>
            <person name="Pitluck S."/>
            <person name="Schmutz J."/>
            <person name="Larimer F."/>
            <person name="Land M."/>
            <person name="Hauser L."/>
            <person name="Kyrpides N."/>
            <person name="Mikhailova N."/>
            <person name="Liu Z."/>
            <person name="Li T."/>
            <person name="Zhao F."/>
            <person name="Overmann J."/>
            <person name="Bryant D.A."/>
            <person name="Richardson P."/>
        </authorList>
    </citation>
    <scope>NUCLEOTIDE SEQUENCE [LARGE SCALE GENOMIC DNA]</scope>
    <source>
        <strain evidence="4">DSM 5477 / BU-1</strain>
    </source>
</reference>
<protein>
    <submittedName>
        <fullName evidence="3">Abortive infection protein</fullName>
    </submittedName>
</protein>
<dbReference type="MEROPS" id="G05.A04"/>
<dbReference type="PANTHER" id="PTHR43592:SF15">
    <property type="entry name" value="CAAX AMINO TERMINAL PROTEASE FAMILY PROTEIN"/>
    <property type="match status" value="1"/>
</dbReference>
<dbReference type="InterPro" id="IPR003675">
    <property type="entry name" value="Rce1/LyrA-like_dom"/>
</dbReference>
<evidence type="ECO:0000256" key="1">
    <source>
        <dbReference type="SAM" id="Phobius"/>
    </source>
</evidence>
<feature type="transmembrane region" description="Helical" evidence="1">
    <location>
        <begin position="285"/>
        <end position="306"/>
    </location>
</feature>
<dbReference type="PANTHER" id="PTHR43592">
    <property type="entry name" value="CAAX AMINO TERMINAL PROTEASE"/>
    <property type="match status" value="1"/>
</dbReference>
<evidence type="ECO:0000313" key="4">
    <source>
        <dbReference type="Proteomes" id="UP000002724"/>
    </source>
</evidence>
<feature type="transmembrane region" description="Helical" evidence="1">
    <location>
        <begin position="97"/>
        <end position="120"/>
    </location>
</feature>
<feature type="transmembrane region" description="Helical" evidence="1">
    <location>
        <begin position="164"/>
        <end position="184"/>
    </location>
</feature>
<evidence type="ECO:0000313" key="3">
    <source>
        <dbReference type="EMBL" id="ACF42719.1"/>
    </source>
</evidence>
<gene>
    <name evidence="3" type="ordered locus">Ppha_0390</name>
</gene>
<dbReference type="eggNOG" id="COG1266">
    <property type="taxonomic scope" value="Bacteria"/>
</dbReference>
<dbReference type="RefSeq" id="WP_012507214.1">
    <property type="nucleotide sequence ID" value="NC_011060.1"/>
</dbReference>
<dbReference type="HOGENOM" id="CLU_865580_0_0_10"/>
<dbReference type="KEGG" id="pph:Ppha_0390"/>
<dbReference type="OrthoDB" id="1523022at2"/>
<dbReference type="Proteomes" id="UP000002724">
    <property type="component" value="Chromosome"/>
</dbReference>
<dbReference type="AlphaFoldDB" id="B4SCD9"/>
<organism evidence="3 4">
    <name type="scientific">Pelodictyon phaeoclathratiforme (strain DSM 5477 / BU-1)</name>
    <dbReference type="NCBI Taxonomy" id="324925"/>
    <lineage>
        <taxon>Bacteria</taxon>
        <taxon>Pseudomonadati</taxon>
        <taxon>Chlorobiota</taxon>
        <taxon>Chlorobiia</taxon>
        <taxon>Chlorobiales</taxon>
        <taxon>Chlorobiaceae</taxon>
        <taxon>Chlorobium/Pelodictyon group</taxon>
        <taxon>Pelodictyon</taxon>
    </lineage>
</organism>
<feature type="transmembrane region" description="Helical" evidence="1">
    <location>
        <begin position="245"/>
        <end position="265"/>
    </location>
</feature>
<dbReference type="Pfam" id="PF02517">
    <property type="entry name" value="Rce1-like"/>
    <property type="match status" value="1"/>
</dbReference>
<proteinExistence type="predicted"/>